<evidence type="ECO:0000259" key="5">
    <source>
        <dbReference type="Pfam" id="PF04542"/>
    </source>
</evidence>
<dbReference type="CDD" id="cd06171">
    <property type="entry name" value="Sigma70_r4"/>
    <property type="match status" value="1"/>
</dbReference>
<organism evidence="7 8">
    <name type="scientific">Nocardioides jiangsuensis</name>
    <dbReference type="NCBI Taxonomy" id="2866161"/>
    <lineage>
        <taxon>Bacteria</taxon>
        <taxon>Bacillati</taxon>
        <taxon>Actinomycetota</taxon>
        <taxon>Actinomycetes</taxon>
        <taxon>Propionibacteriales</taxon>
        <taxon>Nocardioidaceae</taxon>
        <taxon>Nocardioides</taxon>
    </lineage>
</organism>
<keyword evidence="8" id="KW-1185">Reference proteome</keyword>
<evidence type="ECO:0000256" key="4">
    <source>
        <dbReference type="ARBA" id="ARBA00023163"/>
    </source>
</evidence>
<proteinExistence type="inferred from homology"/>
<evidence type="ECO:0000313" key="7">
    <source>
        <dbReference type="EMBL" id="MBY9075569.1"/>
    </source>
</evidence>
<dbReference type="InterPro" id="IPR036388">
    <property type="entry name" value="WH-like_DNA-bd_sf"/>
</dbReference>
<dbReference type="SUPFAM" id="SSF88659">
    <property type="entry name" value="Sigma3 and sigma4 domains of RNA polymerase sigma factors"/>
    <property type="match status" value="1"/>
</dbReference>
<dbReference type="Gene3D" id="1.10.10.10">
    <property type="entry name" value="Winged helix-like DNA-binding domain superfamily/Winged helix DNA-binding domain"/>
    <property type="match status" value="1"/>
</dbReference>
<dbReference type="EMBL" id="JAIEZQ010000002">
    <property type="protein sequence ID" value="MBY9075569.1"/>
    <property type="molecule type" value="Genomic_DNA"/>
</dbReference>
<dbReference type="Pfam" id="PF04542">
    <property type="entry name" value="Sigma70_r2"/>
    <property type="match status" value="1"/>
</dbReference>
<dbReference type="NCBIfam" id="TIGR02937">
    <property type="entry name" value="sigma70-ECF"/>
    <property type="match status" value="1"/>
</dbReference>
<dbReference type="InterPro" id="IPR013325">
    <property type="entry name" value="RNA_pol_sigma_r2"/>
</dbReference>
<dbReference type="InterPro" id="IPR013249">
    <property type="entry name" value="RNA_pol_sigma70_r4_t2"/>
</dbReference>
<dbReference type="SUPFAM" id="SSF88946">
    <property type="entry name" value="Sigma2 domain of RNA polymerase sigma factors"/>
    <property type="match status" value="1"/>
</dbReference>
<reference evidence="7 8" key="1">
    <citation type="submission" date="2021-08" db="EMBL/GenBank/DDBJ databases">
        <title>Nocardioides bacterium WL0053 sp. nov., isolated from the sediment.</title>
        <authorList>
            <person name="Wang L."/>
            <person name="Zhang D."/>
            <person name="Zhang A."/>
        </authorList>
    </citation>
    <scope>NUCLEOTIDE SEQUENCE [LARGE SCALE GENOMIC DNA]</scope>
    <source>
        <strain evidence="7 8">WL0053</strain>
    </source>
</reference>
<gene>
    <name evidence="7" type="ORF">K1X13_12120</name>
</gene>
<dbReference type="InterPro" id="IPR039425">
    <property type="entry name" value="RNA_pol_sigma-70-like"/>
</dbReference>
<evidence type="ECO:0000256" key="1">
    <source>
        <dbReference type="ARBA" id="ARBA00010641"/>
    </source>
</evidence>
<dbReference type="PANTHER" id="PTHR43133:SF62">
    <property type="entry name" value="RNA POLYMERASE SIGMA FACTOR SIGZ"/>
    <property type="match status" value="1"/>
</dbReference>
<dbReference type="PANTHER" id="PTHR43133">
    <property type="entry name" value="RNA POLYMERASE ECF-TYPE SIGMA FACTO"/>
    <property type="match status" value="1"/>
</dbReference>
<evidence type="ECO:0000256" key="2">
    <source>
        <dbReference type="ARBA" id="ARBA00023015"/>
    </source>
</evidence>
<keyword evidence="4" id="KW-0804">Transcription</keyword>
<dbReference type="RefSeq" id="WP_221025300.1">
    <property type="nucleotide sequence ID" value="NZ_JAIEZQ010000002.1"/>
</dbReference>
<dbReference type="InterPro" id="IPR014284">
    <property type="entry name" value="RNA_pol_sigma-70_dom"/>
</dbReference>
<accession>A0ABS7RKI3</accession>
<comment type="caution">
    <text evidence="7">The sequence shown here is derived from an EMBL/GenBank/DDBJ whole genome shotgun (WGS) entry which is preliminary data.</text>
</comment>
<protein>
    <submittedName>
        <fullName evidence="7">Sigma-70 family RNA polymerase sigma factor</fullName>
    </submittedName>
</protein>
<dbReference type="InterPro" id="IPR013324">
    <property type="entry name" value="RNA_pol_sigma_r3/r4-like"/>
</dbReference>
<comment type="similarity">
    <text evidence="1">Belongs to the sigma-70 factor family. ECF subfamily.</text>
</comment>
<feature type="domain" description="RNA polymerase sigma factor 70 region 4 type 2" evidence="6">
    <location>
        <begin position="111"/>
        <end position="163"/>
    </location>
</feature>
<feature type="domain" description="RNA polymerase sigma-70 region 2" evidence="5">
    <location>
        <begin position="21"/>
        <end position="82"/>
    </location>
</feature>
<evidence type="ECO:0000259" key="6">
    <source>
        <dbReference type="Pfam" id="PF08281"/>
    </source>
</evidence>
<keyword evidence="3" id="KW-0731">Sigma factor</keyword>
<dbReference type="InterPro" id="IPR007627">
    <property type="entry name" value="RNA_pol_sigma70_r2"/>
</dbReference>
<dbReference type="Proteomes" id="UP000754710">
    <property type="component" value="Unassembled WGS sequence"/>
</dbReference>
<name>A0ABS7RKI3_9ACTN</name>
<dbReference type="Pfam" id="PF08281">
    <property type="entry name" value="Sigma70_r4_2"/>
    <property type="match status" value="1"/>
</dbReference>
<dbReference type="Gene3D" id="1.10.1740.10">
    <property type="match status" value="1"/>
</dbReference>
<evidence type="ECO:0000256" key="3">
    <source>
        <dbReference type="ARBA" id="ARBA00023082"/>
    </source>
</evidence>
<keyword evidence="2" id="KW-0805">Transcription regulation</keyword>
<sequence>MTNASGESTTERRNQEWGETLDRLRGFIAARVGDPELAADITQDIVVRGISSGALDRVDNVMAWLYRAARNAVIDHYRTRRRHDGDIDLDRWPAPDTSGNLPNDATRELARCLQPMLGRLHPTARDALTRVDLDGQTHREAAEQLGISVSGMKSRVQRARRELKEQLTACCQIQTDSSGALADYAPNAGSCGCADDSAESAAVRGERAGM</sequence>
<evidence type="ECO:0000313" key="8">
    <source>
        <dbReference type="Proteomes" id="UP000754710"/>
    </source>
</evidence>